<keyword evidence="4" id="KW-0479">Metal-binding</keyword>
<dbReference type="CDD" id="cd09274">
    <property type="entry name" value="RNase_HI_RT_Ty3"/>
    <property type="match status" value="1"/>
</dbReference>
<evidence type="ECO:0000256" key="6">
    <source>
        <dbReference type="ARBA" id="ARBA00022771"/>
    </source>
</evidence>
<evidence type="ECO:0000256" key="3">
    <source>
        <dbReference type="ARBA" id="ARBA00022722"/>
    </source>
</evidence>
<dbReference type="GO" id="GO:0016787">
    <property type="term" value="F:hydrolase activity"/>
    <property type="evidence" value="ECO:0007669"/>
    <property type="project" value="UniProtKB-KW"/>
</dbReference>
<dbReference type="GO" id="GO:0003676">
    <property type="term" value="F:nucleic acid binding"/>
    <property type="evidence" value="ECO:0007669"/>
    <property type="project" value="InterPro"/>
</dbReference>
<dbReference type="SUPFAM" id="SSF53098">
    <property type="entry name" value="Ribonuclease H-like"/>
    <property type="match status" value="1"/>
</dbReference>
<dbReference type="PANTHER" id="PTHR37984:SF15">
    <property type="entry name" value="INTEGRASE CATALYTIC DOMAIN-CONTAINING PROTEIN"/>
    <property type="match status" value="1"/>
</dbReference>
<dbReference type="PROSITE" id="PS50865">
    <property type="entry name" value="ZF_MYND_2"/>
    <property type="match status" value="1"/>
</dbReference>
<dbReference type="InterPro" id="IPR041373">
    <property type="entry name" value="RT_RNaseH"/>
</dbReference>
<evidence type="ECO:0000256" key="8">
    <source>
        <dbReference type="ARBA" id="ARBA00022833"/>
    </source>
</evidence>
<name>A0AA47NZD3_MERPO</name>
<dbReference type="SUPFAM" id="SSF56672">
    <property type="entry name" value="DNA/RNA polymerases"/>
    <property type="match status" value="1"/>
</dbReference>
<evidence type="ECO:0000256" key="2">
    <source>
        <dbReference type="ARBA" id="ARBA00022695"/>
    </source>
</evidence>
<evidence type="ECO:0000313" key="15">
    <source>
        <dbReference type="EMBL" id="KAK0144571.1"/>
    </source>
</evidence>
<dbReference type="SUPFAM" id="SSF144232">
    <property type="entry name" value="HIT/MYND zinc finger-like"/>
    <property type="match status" value="1"/>
</dbReference>
<evidence type="ECO:0000256" key="12">
    <source>
        <dbReference type="SAM" id="MobiDB-lite"/>
    </source>
</evidence>
<comment type="caution">
    <text evidence="15">The sequence shown here is derived from an EMBL/GenBank/DDBJ whole genome shotgun (WGS) entry which is preliminary data.</text>
</comment>
<dbReference type="GO" id="GO:0008270">
    <property type="term" value="F:zinc ion binding"/>
    <property type="evidence" value="ECO:0007669"/>
    <property type="project" value="UniProtKB-KW"/>
</dbReference>
<dbReference type="InterPro" id="IPR021109">
    <property type="entry name" value="Peptidase_aspartic_dom_sf"/>
</dbReference>
<dbReference type="GO" id="GO:0003964">
    <property type="term" value="F:RNA-directed DNA polymerase activity"/>
    <property type="evidence" value="ECO:0007669"/>
    <property type="project" value="UniProtKB-KW"/>
</dbReference>
<evidence type="ECO:0000256" key="7">
    <source>
        <dbReference type="ARBA" id="ARBA00022801"/>
    </source>
</evidence>
<evidence type="ECO:0000256" key="4">
    <source>
        <dbReference type="ARBA" id="ARBA00022723"/>
    </source>
</evidence>
<feature type="compositionally biased region" description="Basic and acidic residues" evidence="12">
    <location>
        <begin position="1073"/>
        <end position="1083"/>
    </location>
</feature>
<dbReference type="Gene3D" id="1.10.340.70">
    <property type="match status" value="1"/>
</dbReference>
<dbReference type="GO" id="GO:0004519">
    <property type="term" value="F:endonuclease activity"/>
    <property type="evidence" value="ECO:0007669"/>
    <property type="project" value="UniProtKB-KW"/>
</dbReference>
<keyword evidence="2" id="KW-0548">Nucleotidyltransferase</keyword>
<reference evidence="15" key="1">
    <citation type="journal article" date="2023" name="Front. Mar. Sci.">
        <title>A new Merluccius polli reference genome to investigate the effects of global change in West African waters.</title>
        <authorList>
            <person name="Mateo J.L."/>
            <person name="Blanco-Fernandez C."/>
            <person name="Garcia-Vazquez E."/>
            <person name="Machado-Schiaffino G."/>
        </authorList>
    </citation>
    <scope>NUCLEOTIDE SEQUENCE</scope>
    <source>
        <strain evidence="15">C29</strain>
        <tissue evidence="15">Fin</tissue>
    </source>
</reference>
<feature type="region of interest" description="Disordered" evidence="12">
    <location>
        <begin position="1124"/>
        <end position="1148"/>
    </location>
</feature>
<dbReference type="Gene3D" id="3.30.420.10">
    <property type="entry name" value="Ribonuclease H-like superfamily/Ribonuclease H"/>
    <property type="match status" value="1"/>
</dbReference>
<dbReference type="InterPro" id="IPR050951">
    <property type="entry name" value="Retrovirus_Pol_polyprotein"/>
</dbReference>
<organism evidence="15 16">
    <name type="scientific">Merluccius polli</name>
    <name type="common">Benguela hake</name>
    <name type="synonym">Merluccius cadenati</name>
    <dbReference type="NCBI Taxonomy" id="89951"/>
    <lineage>
        <taxon>Eukaryota</taxon>
        <taxon>Metazoa</taxon>
        <taxon>Chordata</taxon>
        <taxon>Craniata</taxon>
        <taxon>Vertebrata</taxon>
        <taxon>Euteleostomi</taxon>
        <taxon>Actinopterygii</taxon>
        <taxon>Neopterygii</taxon>
        <taxon>Teleostei</taxon>
        <taxon>Neoteleostei</taxon>
        <taxon>Acanthomorphata</taxon>
        <taxon>Zeiogadaria</taxon>
        <taxon>Gadariae</taxon>
        <taxon>Gadiformes</taxon>
        <taxon>Gadoidei</taxon>
        <taxon>Merlucciidae</taxon>
        <taxon>Merluccius</taxon>
    </lineage>
</organism>
<dbReference type="Gene3D" id="3.10.20.370">
    <property type="match status" value="1"/>
</dbReference>
<keyword evidence="16" id="KW-1185">Reference proteome</keyword>
<keyword evidence="7" id="KW-0378">Hydrolase</keyword>
<evidence type="ECO:0000259" key="13">
    <source>
        <dbReference type="PROSITE" id="PS50865"/>
    </source>
</evidence>
<feature type="region of interest" description="Disordered" evidence="12">
    <location>
        <begin position="1073"/>
        <end position="1093"/>
    </location>
</feature>
<dbReference type="Pfam" id="PF01753">
    <property type="entry name" value="zf-MYND"/>
    <property type="match status" value="1"/>
</dbReference>
<evidence type="ECO:0000259" key="14">
    <source>
        <dbReference type="PROSITE" id="PS50994"/>
    </source>
</evidence>
<dbReference type="InterPro" id="IPR036397">
    <property type="entry name" value="RNaseH_sf"/>
</dbReference>
<evidence type="ECO:0000256" key="9">
    <source>
        <dbReference type="ARBA" id="ARBA00022918"/>
    </source>
</evidence>
<dbReference type="InterPro" id="IPR002893">
    <property type="entry name" value="Znf_MYND"/>
</dbReference>
<dbReference type="Pfam" id="PF00665">
    <property type="entry name" value="rve"/>
    <property type="match status" value="1"/>
</dbReference>
<dbReference type="FunFam" id="3.10.20.370:FF:000001">
    <property type="entry name" value="Retrovirus-related Pol polyprotein from transposon 17.6-like protein"/>
    <property type="match status" value="1"/>
</dbReference>
<dbReference type="Pfam" id="PF17917">
    <property type="entry name" value="RT_RNaseH"/>
    <property type="match status" value="1"/>
</dbReference>
<keyword evidence="9" id="KW-0695">RNA-directed DNA polymerase</keyword>
<dbReference type="FunFam" id="3.30.420.10:FF:000032">
    <property type="entry name" value="Retrovirus-related Pol polyprotein from transposon 297-like Protein"/>
    <property type="match status" value="1"/>
</dbReference>
<accession>A0AA47NZD3</accession>
<evidence type="ECO:0000313" key="16">
    <source>
        <dbReference type="Proteomes" id="UP001174136"/>
    </source>
</evidence>
<dbReference type="FunFam" id="1.10.340.70:FF:000001">
    <property type="entry name" value="Retrovirus-related Pol polyprotein from transposon gypsy-like Protein"/>
    <property type="match status" value="1"/>
</dbReference>
<keyword evidence="1" id="KW-0808">Transferase</keyword>
<dbReference type="SUPFAM" id="SSF50630">
    <property type="entry name" value="Acid proteases"/>
    <property type="match status" value="1"/>
</dbReference>
<evidence type="ECO:0000256" key="10">
    <source>
        <dbReference type="ARBA" id="ARBA00039658"/>
    </source>
</evidence>
<dbReference type="Gene3D" id="6.10.140.2220">
    <property type="match status" value="1"/>
</dbReference>
<keyword evidence="5" id="KW-0255">Endonuclease</keyword>
<dbReference type="Pfam" id="PF17921">
    <property type="entry name" value="Integrase_H2C2"/>
    <property type="match status" value="1"/>
</dbReference>
<proteinExistence type="predicted"/>
<evidence type="ECO:0000256" key="11">
    <source>
        <dbReference type="PROSITE-ProRule" id="PRU00134"/>
    </source>
</evidence>
<dbReference type="PANTHER" id="PTHR37984">
    <property type="entry name" value="PROTEIN CBG26694"/>
    <property type="match status" value="1"/>
</dbReference>
<evidence type="ECO:0000256" key="1">
    <source>
        <dbReference type="ARBA" id="ARBA00022679"/>
    </source>
</evidence>
<feature type="compositionally biased region" description="Low complexity" evidence="12">
    <location>
        <begin position="1084"/>
        <end position="1093"/>
    </location>
</feature>
<dbReference type="AlphaFoldDB" id="A0AA47NZD3"/>
<protein>
    <recommendedName>
        <fullName evidence="10">Gypsy retrotransposon integrase-like protein 1</fullName>
    </recommendedName>
</protein>
<dbReference type="InterPro" id="IPR012337">
    <property type="entry name" value="RNaseH-like_sf"/>
</dbReference>
<feature type="domain" description="MYND-type" evidence="13">
    <location>
        <begin position="5"/>
        <end position="43"/>
    </location>
</feature>
<sequence>MSHNCAHCGKRSEEMRQCAKCKKALYCSKQCQVNDWTVHREDCFPPSCMTVNPAPRREKWAQIAPLVGKKWLIDCHIQGQGVQALWDSGSQVTIIDELWKEVHLPHTRLRDISEILDRAGPLDIVAANGENMPYVGWVEITVSLASGTPTTSVTVPTLVMKGNKLGRPIIGSNVIELILNSELKKSNTTNMELLRHTVRTVFPTLEPEQAQALVQLVSAGQGREYTVKTTKERINIPKHMSVKVECHVQMPPPHGDAPLIFEPDANPHWAEGLELCDTVVQVSKDNRPYITVSVQNPTAHDIVLAGRTVIGTVQSIQTLYPASILEGFRPPPPVSMSHIRVEENKATDLWDPPVNLSHLSETEREIAHQMLREEGVPSNKPITWTDVHQQVLERLIDCLVNPPILGFPDFNKSFILHTDASNQGLGAVLYQEQEGKLRVIAYASRTLTKAEKNYHLHSGKLEFLALKWAVTERFRDYLMTCSCTVYTDNNPLTYVLSTAKLNATGSRWVAELADFHLIIKYRPGRENGDADGLSRMPWDIEELMGNCTEEMSSHSVQATVQAIETRDSQTACCMMALGCVGADEELPTPFSSAEICQAQRDDPNIGPVIDYKQSDQRPVGQQLKSFSAQCKRLIREWDKLKLDEDGILHRKTVTRTQLVLPDKYKTTVLRQLHDGMGHQGVDRTTSLVRDRFFWPHMQREVETYLSRCCACLKQKKPCRETRARLIPIVTTQPFELVSIDFMHLDKCKGGYEYILVIVDHYTRFAQAYATTTKSAKCVADKIFNDYALKWGFPQRIHHDMGGEWENQLFSQLQKSSGMIGSRTTPYHPEGNGQVERMNRTLLQMLRTLTEGQKSNWKESLNKLFAYNSTQSEVTGFSPFYLLFGRSPRLPVDLLFGLTSPETGTADHKEYMRKWKAQMQEAYDITENAKKSGDRNKRNHDNNKVRSSVLHEGDRVLVRNMTPRGGTGKLRNHWEDSIHKVIRQVGKDMPIYEIIPEQGKGRGSRILHRNLLLPCDSLPLEIQLQPAKQKRKVTAQISKDKAIHQEDDESDDEDYGYYYRPIGEPLPVMQPVSTEREDVNDAERQQQNIPQQQDAQDIGDMLVEEEILDQEELHVQEEPVVEERMSAPPSPVPSDNSEAAQHYQRPVRERRPPRVFTYDQLGHPVCNSAGPPGNIMYWYPPVSLPFGAMQPTGGWMTTEQPFDYQPAIPGY</sequence>
<feature type="region of interest" description="Disordered" evidence="12">
    <location>
        <begin position="927"/>
        <end position="950"/>
    </location>
</feature>
<dbReference type="InterPro" id="IPR043502">
    <property type="entry name" value="DNA/RNA_pol_sf"/>
</dbReference>
<dbReference type="GO" id="GO:0015074">
    <property type="term" value="P:DNA integration"/>
    <property type="evidence" value="ECO:0007669"/>
    <property type="project" value="InterPro"/>
</dbReference>
<dbReference type="Proteomes" id="UP001174136">
    <property type="component" value="Unassembled WGS sequence"/>
</dbReference>
<keyword evidence="6 11" id="KW-0863">Zinc-finger</keyword>
<feature type="domain" description="Integrase catalytic" evidence="14">
    <location>
        <begin position="729"/>
        <end position="886"/>
    </location>
</feature>
<keyword evidence="3" id="KW-0540">Nuclease</keyword>
<evidence type="ECO:0000256" key="5">
    <source>
        <dbReference type="ARBA" id="ARBA00022759"/>
    </source>
</evidence>
<dbReference type="InterPro" id="IPR041588">
    <property type="entry name" value="Integrase_H2C2"/>
</dbReference>
<dbReference type="InterPro" id="IPR001584">
    <property type="entry name" value="Integrase_cat-core"/>
</dbReference>
<dbReference type="EMBL" id="JAOPHQ010003129">
    <property type="protein sequence ID" value="KAK0144571.1"/>
    <property type="molecule type" value="Genomic_DNA"/>
</dbReference>
<keyword evidence="8" id="KW-0862">Zinc</keyword>
<gene>
    <name evidence="15" type="primary">POL_17</name>
    <name evidence="15" type="ORF">N1851_017079</name>
</gene>
<dbReference type="PROSITE" id="PS50994">
    <property type="entry name" value="INTEGRASE"/>
    <property type="match status" value="1"/>
</dbReference>